<protein>
    <recommendedName>
        <fullName evidence="3">Dehydrogenase/reductase SDR family member 12</fullName>
    </recommendedName>
</protein>
<name>A0A0G4FJV4_VITBC</name>
<dbReference type="AlphaFoldDB" id="A0A0G4FJV4"/>
<sequence>MLAAWRLSQWYVYGRQSFTKAGFEHAAKSFNPADCDVDLSSRHFIITGATSGLGLSCAQVLARKGGTIHLVCRNKDKGEKTLDQLKADTNNQDIHLHVVDLSEIGAVRRFCSSFQLPLHGLINNAGIMVHTRTLTQDGHDVNFVTNVLSPFLMTVELLPNLRRSGDGRVIFVSSGGMYAQELKPDDLEDKKLTKYDGTWVYAHNKRAQVCLAELLAEKVSPAQDSPVTFYSMHPGWADTPGVRLSMPSFFDQHKGILRTAEQGADTIVWLAIAPSLTGPEQRSKYNGKFSLDRHVVSQHLFGAQTQPSDDDLAKLWEYVCKKANIPPDFYKNKT</sequence>
<dbReference type="InterPro" id="IPR036291">
    <property type="entry name" value="NAD(P)-bd_dom_sf"/>
</dbReference>
<proteinExistence type="predicted"/>
<dbReference type="InParanoid" id="A0A0G4FJV4"/>
<evidence type="ECO:0000313" key="2">
    <source>
        <dbReference type="Proteomes" id="UP000041254"/>
    </source>
</evidence>
<dbReference type="OMA" id="TYIMTTA"/>
<dbReference type="SUPFAM" id="SSF51735">
    <property type="entry name" value="NAD(P)-binding Rossmann-fold domains"/>
    <property type="match status" value="1"/>
</dbReference>
<dbReference type="PRINTS" id="PR00081">
    <property type="entry name" value="GDHRDH"/>
</dbReference>
<dbReference type="Pfam" id="PF00106">
    <property type="entry name" value="adh_short"/>
    <property type="match status" value="1"/>
</dbReference>
<dbReference type="PANTHER" id="PTHR44656:SF7">
    <property type="entry name" value="DEHYDROGENASE_REDUCTASE SDR FAMILY MEMBER 12"/>
    <property type="match status" value="1"/>
</dbReference>
<evidence type="ECO:0000313" key="1">
    <source>
        <dbReference type="EMBL" id="CEM13669.1"/>
    </source>
</evidence>
<accession>A0A0G4FJV4</accession>
<dbReference type="PhylomeDB" id="A0A0G4FJV4"/>
<dbReference type="STRING" id="1169540.A0A0G4FJV4"/>
<dbReference type="PANTHER" id="PTHR44656">
    <property type="entry name" value="DEHYDROGENASE/REDUCTASE SDR FAMILY MEMBER 12"/>
    <property type="match status" value="1"/>
</dbReference>
<dbReference type="InterPro" id="IPR002347">
    <property type="entry name" value="SDR_fam"/>
</dbReference>
<dbReference type="OrthoDB" id="1274115at2759"/>
<gene>
    <name evidence="1" type="ORF">Vbra_15508</name>
</gene>
<dbReference type="InterPro" id="IPR052992">
    <property type="entry name" value="SDR_member_12"/>
</dbReference>
<organism evidence="1 2">
    <name type="scientific">Vitrella brassicaformis (strain CCMP3155)</name>
    <dbReference type="NCBI Taxonomy" id="1169540"/>
    <lineage>
        <taxon>Eukaryota</taxon>
        <taxon>Sar</taxon>
        <taxon>Alveolata</taxon>
        <taxon>Colpodellida</taxon>
        <taxon>Vitrellaceae</taxon>
        <taxon>Vitrella</taxon>
    </lineage>
</organism>
<evidence type="ECO:0008006" key="3">
    <source>
        <dbReference type="Google" id="ProtNLM"/>
    </source>
</evidence>
<dbReference type="Gene3D" id="3.40.50.720">
    <property type="entry name" value="NAD(P)-binding Rossmann-like Domain"/>
    <property type="match status" value="1"/>
</dbReference>
<reference evidence="1 2" key="1">
    <citation type="submission" date="2014-11" db="EMBL/GenBank/DDBJ databases">
        <authorList>
            <person name="Zhu J."/>
            <person name="Qi W."/>
            <person name="Song R."/>
        </authorList>
    </citation>
    <scope>NUCLEOTIDE SEQUENCE [LARGE SCALE GENOMIC DNA]</scope>
</reference>
<dbReference type="EMBL" id="CDMY01000447">
    <property type="protein sequence ID" value="CEM13669.1"/>
    <property type="molecule type" value="Genomic_DNA"/>
</dbReference>
<dbReference type="Proteomes" id="UP000041254">
    <property type="component" value="Unassembled WGS sequence"/>
</dbReference>
<keyword evidence="2" id="KW-1185">Reference proteome</keyword>
<dbReference type="VEuPathDB" id="CryptoDB:Vbra_15508"/>